<dbReference type="GO" id="GO:0009697">
    <property type="term" value="P:salicylic acid biosynthetic process"/>
    <property type="evidence" value="ECO:0007669"/>
    <property type="project" value="TreeGrafter"/>
</dbReference>
<name>A0A0W0S1M1_LEGBO</name>
<dbReference type="PATRIC" id="fig|447.4.peg.161"/>
<accession>A0A0W0S1M1</accession>
<reference evidence="4 5" key="1">
    <citation type="submission" date="2015-11" db="EMBL/GenBank/DDBJ databases">
        <title>Genomic analysis of 38 Legionella species identifies large and diverse effector repertoires.</title>
        <authorList>
            <person name="Burstein D."/>
            <person name="Amaro F."/>
            <person name="Zusman T."/>
            <person name="Lifshitz Z."/>
            <person name="Cohen O."/>
            <person name="Gilbert J.A."/>
            <person name="Pupko T."/>
            <person name="Shuman H.A."/>
            <person name="Segal G."/>
        </authorList>
    </citation>
    <scope>NUCLEOTIDE SEQUENCE [LARGE SCALE GENOMIC DNA]</scope>
    <source>
        <strain evidence="4 5">WIGA</strain>
    </source>
</reference>
<dbReference type="PROSITE" id="PS51168">
    <property type="entry name" value="CHORISMATE_MUT_2"/>
    <property type="match status" value="1"/>
</dbReference>
<dbReference type="InterPro" id="IPR036263">
    <property type="entry name" value="Chorismate_II_sf"/>
</dbReference>
<dbReference type="InterPro" id="IPR002701">
    <property type="entry name" value="CM_II_prokaryot"/>
</dbReference>
<dbReference type="GO" id="GO:0046417">
    <property type="term" value="P:chorismate metabolic process"/>
    <property type="evidence" value="ECO:0007669"/>
    <property type="project" value="InterPro"/>
</dbReference>
<dbReference type="OrthoDB" id="9802281at2"/>
<dbReference type="InterPro" id="IPR051331">
    <property type="entry name" value="Chorismate_mutase-related"/>
</dbReference>
<dbReference type="Pfam" id="PF01817">
    <property type="entry name" value="CM_2"/>
    <property type="match status" value="1"/>
</dbReference>
<dbReference type="GO" id="GO:0004106">
    <property type="term" value="F:chorismate mutase activity"/>
    <property type="evidence" value="ECO:0007669"/>
    <property type="project" value="UniProtKB-EC"/>
</dbReference>
<dbReference type="Proteomes" id="UP000054695">
    <property type="component" value="Unassembled WGS sequence"/>
</dbReference>
<evidence type="ECO:0000256" key="2">
    <source>
        <dbReference type="ARBA" id="ARBA00023235"/>
    </source>
</evidence>
<evidence type="ECO:0000256" key="1">
    <source>
        <dbReference type="ARBA" id="ARBA00012404"/>
    </source>
</evidence>
<organism evidence="4 5">
    <name type="scientific">Legionella bozemanae</name>
    <name type="common">Fluoribacter bozemanae</name>
    <dbReference type="NCBI Taxonomy" id="447"/>
    <lineage>
        <taxon>Bacteria</taxon>
        <taxon>Pseudomonadati</taxon>
        <taxon>Pseudomonadota</taxon>
        <taxon>Gammaproteobacteria</taxon>
        <taxon>Legionellales</taxon>
        <taxon>Legionellaceae</taxon>
        <taxon>Legionella</taxon>
    </lineage>
</organism>
<dbReference type="Gene3D" id="1.20.59.10">
    <property type="entry name" value="Chorismate mutase"/>
    <property type="match status" value="1"/>
</dbReference>
<dbReference type="STRING" id="447.Lboz_0151"/>
<dbReference type="InterPro" id="IPR010950">
    <property type="entry name" value="Chorismate_mutase_arc"/>
</dbReference>
<dbReference type="SUPFAM" id="SSF48600">
    <property type="entry name" value="Chorismate mutase II"/>
    <property type="match status" value="1"/>
</dbReference>
<dbReference type="AlphaFoldDB" id="A0A0W0S1M1"/>
<feature type="domain" description="Chorismate mutase" evidence="3">
    <location>
        <begin position="1"/>
        <end position="86"/>
    </location>
</feature>
<dbReference type="RefSeq" id="WP_058457862.1">
    <property type="nucleotide sequence ID" value="NZ_CAAAIY010000003.1"/>
</dbReference>
<keyword evidence="5" id="KW-1185">Reference proteome</keyword>
<protein>
    <recommendedName>
        <fullName evidence="1">chorismate mutase</fullName>
        <ecNumber evidence="1">5.4.99.5</ecNumber>
    </recommendedName>
</protein>
<gene>
    <name evidence="4" type="ORF">Lboz_0151</name>
</gene>
<dbReference type="SMART" id="SM00830">
    <property type="entry name" value="CM_2"/>
    <property type="match status" value="1"/>
</dbReference>
<keyword evidence="2" id="KW-0413">Isomerase</keyword>
<evidence type="ECO:0000259" key="3">
    <source>
        <dbReference type="PROSITE" id="PS51168"/>
    </source>
</evidence>
<proteinExistence type="predicted"/>
<dbReference type="PANTHER" id="PTHR38041:SF1">
    <property type="entry name" value="CHORISMATE MUTASE"/>
    <property type="match status" value="1"/>
</dbReference>
<sequence>MPTLEELRKQIEQTDACIIEILAKRLELSKQIGALKSKEGKKIVDRSREKQLFEFYEYLSKQYHLPKEFINRLFKIIISNSRKVQK</sequence>
<dbReference type="InterPro" id="IPR036979">
    <property type="entry name" value="CM_dom_sf"/>
</dbReference>
<dbReference type="NCBIfam" id="TIGR01791">
    <property type="entry name" value="CM_archaeal"/>
    <property type="match status" value="1"/>
</dbReference>
<dbReference type="PANTHER" id="PTHR38041">
    <property type="entry name" value="CHORISMATE MUTASE"/>
    <property type="match status" value="1"/>
</dbReference>
<dbReference type="EMBL" id="LNXU01000002">
    <property type="protein sequence ID" value="KTC77198.1"/>
    <property type="molecule type" value="Genomic_DNA"/>
</dbReference>
<dbReference type="EC" id="5.4.99.5" evidence="1"/>
<evidence type="ECO:0000313" key="4">
    <source>
        <dbReference type="EMBL" id="KTC77198.1"/>
    </source>
</evidence>
<evidence type="ECO:0000313" key="5">
    <source>
        <dbReference type="Proteomes" id="UP000054695"/>
    </source>
</evidence>
<comment type="caution">
    <text evidence="4">The sequence shown here is derived from an EMBL/GenBank/DDBJ whole genome shotgun (WGS) entry which is preliminary data.</text>
</comment>